<dbReference type="InterPro" id="IPR036186">
    <property type="entry name" value="Serpin_sf"/>
</dbReference>
<keyword evidence="2" id="KW-1185">Reference proteome</keyword>
<dbReference type="InterPro" id="IPR023795">
    <property type="entry name" value="Serpin_CS"/>
</dbReference>
<dbReference type="PROSITE" id="PS00284">
    <property type="entry name" value="SERPIN"/>
    <property type="match status" value="1"/>
</dbReference>
<proteinExistence type="predicted"/>
<organism evidence="1 2">
    <name type="scientific">Flaviaesturariibacter amylovorans</name>
    <dbReference type="NCBI Taxonomy" id="1084520"/>
    <lineage>
        <taxon>Bacteria</taxon>
        <taxon>Pseudomonadati</taxon>
        <taxon>Bacteroidota</taxon>
        <taxon>Chitinophagia</taxon>
        <taxon>Chitinophagales</taxon>
        <taxon>Chitinophagaceae</taxon>
        <taxon>Flaviaestuariibacter</taxon>
    </lineage>
</organism>
<evidence type="ECO:0008006" key="3">
    <source>
        <dbReference type="Google" id="ProtNLM"/>
    </source>
</evidence>
<gene>
    <name evidence="1" type="ORF">GCM10023184_06070</name>
</gene>
<name>A0ABP8GAR0_9BACT</name>
<reference evidence="2" key="1">
    <citation type="journal article" date="2019" name="Int. J. Syst. Evol. Microbiol.">
        <title>The Global Catalogue of Microorganisms (GCM) 10K type strain sequencing project: providing services to taxonomists for standard genome sequencing and annotation.</title>
        <authorList>
            <consortium name="The Broad Institute Genomics Platform"/>
            <consortium name="The Broad Institute Genome Sequencing Center for Infectious Disease"/>
            <person name="Wu L."/>
            <person name="Ma J."/>
        </authorList>
    </citation>
    <scope>NUCLEOTIDE SEQUENCE [LARGE SCALE GENOMIC DNA]</scope>
    <source>
        <strain evidence="2">JCM 17919</strain>
    </source>
</reference>
<dbReference type="EMBL" id="BAABGY010000002">
    <property type="protein sequence ID" value="GAA4320742.1"/>
    <property type="molecule type" value="Genomic_DNA"/>
</dbReference>
<evidence type="ECO:0000313" key="2">
    <source>
        <dbReference type="Proteomes" id="UP001501725"/>
    </source>
</evidence>
<dbReference type="Proteomes" id="UP001501725">
    <property type="component" value="Unassembled WGS sequence"/>
</dbReference>
<dbReference type="SUPFAM" id="SSF56574">
    <property type="entry name" value="Serpins"/>
    <property type="match status" value="1"/>
</dbReference>
<protein>
    <recommendedName>
        <fullName evidence="3">Serpin domain-containing protein</fullName>
    </recommendedName>
</protein>
<comment type="caution">
    <text evidence="1">The sequence shown here is derived from an EMBL/GenBank/DDBJ whole genome shotgun (WGS) entry which is preliminary data.</text>
</comment>
<accession>A0ABP8GAR0</accession>
<evidence type="ECO:0000313" key="1">
    <source>
        <dbReference type="EMBL" id="GAA4320742.1"/>
    </source>
</evidence>
<sequence>MLALLLFISCDRTRVAGSRKLPKGFPSERTAADFPKTQFLATLEEAPSAGRNTVYTPTLLYAWNGVAQELRGGIAPRPGSSPAFRALTASKGHYGAMEESEYAVETTVEGEAVSVRAFFHKALDFPVLLQKAPGGLSFGGRAVAAFGMKDYEGAITRFVEILYYKDDDHFALRLRPQQHDQEIVLAKGLPRAPSLLALLRELDTAIAKGRELQKVTAHQWRYRWETTDRFLVPEFAFHIRAEFPSLLGQRFASSAGPKRIEEAWQRNAFVLNERGAIAESEGSIGVTADTVVAPEVKPQPKNFILDKPFLLLLRHNEKRPPYFVIDLQHPELLRSLNIKQ</sequence>